<evidence type="ECO:0000313" key="4">
    <source>
        <dbReference type="Proteomes" id="UP000516369"/>
    </source>
</evidence>
<evidence type="ECO:0000313" key="3">
    <source>
        <dbReference type="EMBL" id="QNT69555.1"/>
    </source>
</evidence>
<sequence>MRALTGKPTADGTIHPPPPVTPSPPAPPRRPGLPKVWLAAAGAALLAVGGALFWISGGMAGCGAGSGTVYIQYPASVSRQTAEALRGALNAAGFNAPGTQKVDETPSQMQIRYFDAAQQPQVKTLGCVLAKQGYKSVEVQPNLGGKSSPLEVWFAGQP</sequence>
<reference evidence="3 4" key="1">
    <citation type="submission" date="2020-05" db="EMBL/GenBank/DDBJ databases">
        <title>Complete closed genome sequence of Defluviicoccus vanus.</title>
        <authorList>
            <person name="Bessarab I."/>
            <person name="Arumugam K."/>
            <person name="Maszenan A.M."/>
            <person name="Seviour R.J."/>
            <person name="Williams R.B."/>
        </authorList>
    </citation>
    <scope>NUCLEOTIDE SEQUENCE [LARGE SCALE GENOMIC DNA]</scope>
    <source>
        <strain evidence="3 4">Ben 114</strain>
    </source>
</reference>
<evidence type="ECO:0000256" key="2">
    <source>
        <dbReference type="SAM" id="Phobius"/>
    </source>
</evidence>
<keyword evidence="2" id="KW-0812">Transmembrane</keyword>
<keyword evidence="2" id="KW-0472">Membrane</keyword>
<feature type="region of interest" description="Disordered" evidence="1">
    <location>
        <begin position="1"/>
        <end position="31"/>
    </location>
</feature>
<proteinExistence type="predicted"/>
<dbReference type="RefSeq" id="WP_190260077.1">
    <property type="nucleotide sequence ID" value="NZ_CP053923.1"/>
</dbReference>
<name>A0A7H1N1G9_9PROT</name>
<dbReference type="EMBL" id="CP053923">
    <property type="protein sequence ID" value="QNT69555.1"/>
    <property type="molecule type" value="Genomic_DNA"/>
</dbReference>
<dbReference type="AlphaFoldDB" id="A0A7H1N1G9"/>
<accession>A0A7H1N1G9</accession>
<keyword evidence="2" id="KW-1133">Transmembrane helix</keyword>
<feature type="compositionally biased region" description="Pro residues" evidence="1">
    <location>
        <begin position="15"/>
        <end position="31"/>
    </location>
</feature>
<keyword evidence="4" id="KW-1185">Reference proteome</keyword>
<dbReference type="Proteomes" id="UP000516369">
    <property type="component" value="Chromosome"/>
</dbReference>
<evidence type="ECO:0000256" key="1">
    <source>
        <dbReference type="SAM" id="MobiDB-lite"/>
    </source>
</evidence>
<protein>
    <submittedName>
        <fullName evidence="3">Uncharacterized protein</fullName>
    </submittedName>
</protein>
<dbReference type="KEGG" id="dvn:HQ394_09705"/>
<organism evidence="3 4">
    <name type="scientific">Defluviicoccus vanus</name>
    <dbReference type="NCBI Taxonomy" id="111831"/>
    <lineage>
        <taxon>Bacteria</taxon>
        <taxon>Pseudomonadati</taxon>
        <taxon>Pseudomonadota</taxon>
        <taxon>Alphaproteobacteria</taxon>
        <taxon>Rhodospirillales</taxon>
        <taxon>Rhodospirillaceae</taxon>
        <taxon>Defluviicoccus</taxon>
    </lineage>
</organism>
<gene>
    <name evidence="3" type="ORF">HQ394_09705</name>
</gene>
<feature type="transmembrane region" description="Helical" evidence="2">
    <location>
        <begin position="36"/>
        <end position="55"/>
    </location>
</feature>